<dbReference type="Proteomes" id="UP000001639">
    <property type="component" value="Segment"/>
</dbReference>
<evidence type="ECO:0000313" key="2">
    <source>
        <dbReference type="Proteomes" id="UP000001639"/>
    </source>
</evidence>
<name>G0X4Z1_9CAUD</name>
<dbReference type="GeneID" id="11117525"/>
<evidence type="ECO:0000313" key="1">
    <source>
        <dbReference type="EMBL" id="AEK81973.1"/>
    </source>
</evidence>
<organism evidence="1 2">
    <name type="scientific">Salmonella phage 7-11</name>
    <dbReference type="NCBI Taxonomy" id="1054968"/>
    <lineage>
        <taxon>Viruses</taxon>
        <taxon>Duplodnaviria</taxon>
        <taxon>Heunggongvirae</taxon>
        <taxon>Uroviricota</taxon>
        <taxon>Caudoviricetes</taxon>
        <taxon>Grimontviridae</taxon>
        <taxon>Moazamivirus</taxon>
        <taxon>Moazamivirus 711</taxon>
    </lineage>
</organism>
<dbReference type="EMBL" id="HM997019">
    <property type="protein sequence ID" value="AEK81973.1"/>
    <property type="molecule type" value="Genomic_DNA"/>
</dbReference>
<protein>
    <submittedName>
        <fullName evidence="1">Uncharacterized protein</fullName>
    </submittedName>
</protein>
<dbReference type="RefSeq" id="YP_004782433.1">
    <property type="nucleotide sequence ID" value="NC_015938.1"/>
</dbReference>
<accession>G0X4Z1</accession>
<dbReference type="KEGG" id="vg:11117525"/>
<reference evidence="1 2" key="1">
    <citation type="journal article" date="2011" name="Arch. Virol.">
        <title>The genome sequence of enterobacterial phage 7-11, which possesses an unusually elongated head.</title>
        <authorList>
            <person name="Kropinski A.M."/>
            <person name="Lingohr E.J."/>
            <person name="Ackermann H.W."/>
        </authorList>
    </citation>
    <scope>NUCLEOTIDE SEQUENCE [LARGE SCALE GENOMIC DNA]</scope>
</reference>
<proteinExistence type="predicted"/>
<keyword evidence="2" id="KW-1185">Reference proteome</keyword>
<sequence>MNTKVLIGHVYVTDVCPRFEFDKEPVDEYRVWRRYHENLVKIIPVYADEDVEDESCDFLV</sequence>